<evidence type="ECO:0000256" key="2">
    <source>
        <dbReference type="SAM" id="SignalP"/>
    </source>
</evidence>
<reference evidence="5" key="2">
    <citation type="submission" date="2020-07" db="EMBL/GenBank/DDBJ databases">
        <title>Chryseobacterium sp.cx-624.</title>
        <authorList>
            <person name="Yang C."/>
        </authorList>
    </citation>
    <scope>NUCLEOTIDE SEQUENCE [LARGE SCALE GENOMIC DNA]</scope>
    <source>
        <strain evidence="5">cx-624</strain>
    </source>
</reference>
<dbReference type="AlphaFoldDB" id="A0A7D7QTA2"/>
<dbReference type="EMBL" id="CP059472">
    <property type="protein sequence ID" value="QMS97907.1"/>
    <property type="molecule type" value="Genomic_DNA"/>
</dbReference>
<proteinExistence type="predicted"/>
<gene>
    <name evidence="4" type="ORF">H1R16_09290</name>
    <name evidence="3" type="ORF">H2507_06150</name>
</gene>
<evidence type="ECO:0000313" key="6">
    <source>
        <dbReference type="Proteomes" id="UP000539710"/>
    </source>
</evidence>
<keyword evidence="6" id="KW-1185">Reference proteome</keyword>
<evidence type="ECO:0000313" key="3">
    <source>
        <dbReference type="EMBL" id="MBA5246744.1"/>
    </source>
</evidence>
<reference evidence="4" key="1">
    <citation type="submission" date="2020-07" db="EMBL/GenBank/DDBJ databases">
        <title>Chryseobacterium sp. CX-624.</title>
        <authorList>
            <person name="Yang C."/>
        </authorList>
    </citation>
    <scope>NUCLEOTIDE SEQUENCE</scope>
    <source>
        <strain evidence="4">CX-624</strain>
    </source>
</reference>
<evidence type="ECO:0000313" key="4">
    <source>
        <dbReference type="EMBL" id="QMS97907.1"/>
    </source>
</evidence>
<sequence>MKKIVIATFLSLGTFAMAQQTPAMPESKAQMEQKRADMQKIRAQKQQQHLAEMQKNLNLNVEQMEKIRAMQERSFAEHQNQMQKSREVQKDRMQAMKLKQQQKEAEMKAILTPEQFAKWQESRQKMMAERKAKMQTADGMKMKRNGMHRKMDLQKKP</sequence>
<feature type="signal peptide" evidence="2">
    <location>
        <begin position="1"/>
        <end position="18"/>
    </location>
</feature>
<dbReference type="RefSeq" id="WP_181886864.1">
    <property type="nucleotide sequence ID" value="NZ_CP059472.1"/>
</dbReference>
<dbReference type="KEGG" id="cbau:H1R16_09290"/>
<evidence type="ECO:0000256" key="1">
    <source>
        <dbReference type="SAM" id="MobiDB-lite"/>
    </source>
</evidence>
<evidence type="ECO:0000313" key="5">
    <source>
        <dbReference type="Proteomes" id="UP000515349"/>
    </source>
</evidence>
<name>A0A7D7QTA2_9FLAO</name>
<feature type="compositionally biased region" description="Basic and acidic residues" evidence="1">
    <location>
        <begin position="120"/>
        <end position="132"/>
    </location>
</feature>
<dbReference type="Proteomes" id="UP000515349">
    <property type="component" value="Chromosome"/>
</dbReference>
<feature type="compositionally biased region" description="Basic and acidic residues" evidence="1">
    <location>
        <begin position="84"/>
        <end position="94"/>
    </location>
</feature>
<accession>A0A7D7QTA2</accession>
<feature type="chain" id="PRO_5044656342" description="DUF4890 domain-containing protein" evidence="2">
    <location>
        <begin position="19"/>
        <end position="157"/>
    </location>
</feature>
<reference evidence="3" key="4">
    <citation type="submission" date="2020-07" db="EMBL/GenBank/DDBJ databases">
        <authorList>
            <person name="Yang C."/>
        </authorList>
    </citation>
    <scope>NUCLEOTIDE SEQUENCE</scope>
    <source>
        <strain evidence="3">Cx-624</strain>
    </source>
</reference>
<dbReference type="EMBL" id="JACEUX010000002">
    <property type="protein sequence ID" value="MBA5246744.1"/>
    <property type="molecule type" value="Genomic_DNA"/>
</dbReference>
<reference evidence="6" key="3">
    <citation type="submission" date="2020-07" db="EMBL/GenBank/DDBJ databases">
        <title>Flavobacterium sp. xlx-214.</title>
        <authorList>
            <person name="Yang C."/>
        </authorList>
    </citation>
    <scope>NUCLEOTIDE SEQUENCE [LARGE SCALE GENOMIC DNA]</scope>
    <source>
        <strain evidence="6">CX-624</strain>
    </source>
</reference>
<evidence type="ECO:0008006" key="7">
    <source>
        <dbReference type="Google" id="ProtNLM"/>
    </source>
</evidence>
<organism evidence="4 5">
    <name type="scientific">Marnyiella aurantia</name>
    <dbReference type="NCBI Taxonomy" id="2758037"/>
    <lineage>
        <taxon>Bacteria</taxon>
        <taxon>Pseudomonadati</taxon>
        <taxon>Bacteroidota</taxon>
        <taxon>Flavobacteriia</taxon>
        <taxon>Flavobacteriales</taxon>
        <taxon>Weeksellaceae</taxon>
        <taxon>Marnyiella</taxon>
    </lineage>
</organism>
<feature type="region of interest" description="Disordered" evidence="1">
    <location>
        <begin position="74"/>
        <end position="105"/>
    </location>
</feature>
<keyword evidence="2" id="KW-0732">Signal</keyword>
<feature type="region of interest" description="Disordered" evidence="1">
    <location>
        <begin position="120"/>
        <end position="157"/>
    </location>
</feature>
<dbReference type="Proteomes" id="UP000539710">
    <property type="component" value="Unassembled WGS sequence"/>
</dbReference>
<protein>
    <recommendedName>
        <fullName evidence="7">DUF4890 domain-containing protein</fullName>
    </recommendedName>
</protein>